<comment type="caution">
    <text evidence="1">The sequence shown here is derived from an EMBL/GenBank/DDBJ whole genome shotgun (WGS) entry which is preliminary data.</text>
</comment>
<reference evidence="1" key="1">
    <citation type="submission" date="2023-04" db="EMBL/GenBank/DDBJ databases">
        <title>Draft Genome sequencing of Naganishia species isolated from polar environments using Oxford Nanopore Technology.</title>
        <authorList>
            <person name="Leo P."/>
            <person name="Venkateswaran K."/>
        </authorList>
    </citation>
    <scope>NUCLEOTIDE SEQUENCE</scope>
    <source>
        <strain evidence="1">MNA-CCFEE 5261</strain>
    </source>
</reference>
<proteinExistence type="predicted"/>
<evidence type="ECO:0000313" key="1">
    <source>
        <dbReference type="EMBL" id="KAJ9096607.1"/>
    </source>
</evidence>
<dbReference type="Proteomes" id="UP001241377">
    <property type="component" value="Unassembled WGS sequence"/>
</dbReference>
<name>A0ACC2VBD8_9TREE</name>
<accession>A0ACC2VBD8</accession>
<organism evidence="1 2">
    <name type="scientific">Naganishia cerealis</name>
    <dbReference type="NCBI Taxonomy" id="610337"/>
    <lineage>
        <taxon>Eukaryota</taxon>
        <taxon>Fungi</taxon>
        <taxon>Dikarya</taxon>
        <taxon>Basidiomycota</taxon>
        <taxon>Agaricomycotina</taxon>
        <taxon>Tremellomycetes</taxon>
        <taxon>Filobasidiales</taxon>
        <taxon>Filobasidiaceae</taxon>
        <taxon>Naganishia</taxon>
    </lineage>
</organism>
<gene>
    <name evidence="1" type="ORF">QFC19_007140</name>
</gene>
<keyword evidence="2" id="KW-1185">Reference proteome</keyword>
<protein>
    <submittedName>
        <fullName evidence="1">Uncharacterized protein</fullName>
    </submittedName>
</protein>
<dbReference type="EMBL" id="JASBWR010000092">
    <property type="protein sequence ID" value="KAJ9096607.1"/>
    <property type="molecule type" value="Genomic_DNA"/>
</dbReference>
<sequence>MSKIPVDDVTVDANSDSKLSATLTDLSNLLASREYVLATTQGDGEIAEKALSAAKSIFDLGISLEHSSHPHLHPLLTSVIEPPSHSTRSKASAKKGKKGSKQDEDVETKKERVQTAESLLPYTPLDGLYTDGMNFAQIWQQLELRSGKLGEVLKVVGIESPEPRENDEDAGTDSEDSEESDEDEDEEQDDDLDFEGLDDEQKAMWLDYLKQNPDEFVEKYEDDGDDMSEEDVSGSDDGEEGEEEDSEADSDMDDDMEGSQIDSGDEDADMDDEMSDEEDLDMEDDAEEEDEEEDEDDDETSAFQTRRGPKHPTLDDQFFSIDDFNRVTEEQEASKASLGKLGSSKDEDDEDETDIRLDDDIGDMLGEDVLEGEEGEADMMYADFFPPPPRDRSKPPPKKSTAGKKEKKGKGKASVRFNEEEDIAAGPDGDEAGPSSSRDVMSRVRDDLFAEDDEAEVQAATANLSTHEKRTLALREQIAALEQENVGPKDWTLLGEATAKARPENSLLEETLDFEHSGKVVPLVTEEKVLSLEEMIKKRILDVSKLSNSPLKGNSLFMKNDFNDVVRRREIDDKAFLPSRYFELQDSQSTRSLAQIYEDEYQAAATGSKALDPRDAKLAKDHEEIEKLWGDICYKLDALSNLHFTPKAPKATITTLSNVATTSMEDALPTTQSAATMLAPEEMLAPAAAAQLVSRSELAPEEKRRARQKTRKSRATQRKALDVAVDKFAGKSGVGSGRARGGVKGEKDRALQELVKTGKGVTVVGQQPAKKRGTRPTSASAGPSIGLKL</sequence>
<evidence type="ECO:0000313" key="2">
    <source>
        <dbReference type="Proteomes" id="UP001241377"/>
    </source>
</evidence>